<evidence type="ECO:0000313" key="2">
    <source>
        <dbReference type="Proteomes" id="UP000188604"/>
    </source>
</evidence>
<keyword evidence="2" id="KW-1185">Reference proteome</keyword>
<organism evidence="1 2">
    <name type="scientific">Neoasaia chiangmaiensis</name>
    <dbReference type="NCBI Taxonomy" id="320497"/>
    <lineage>
        <taxon>Bacteria</taxon>
        <taxon>Pseudomonadati</taxon>
        <taxon>Pseudomonadota</taxon>
        <taxon>Alphaproteobacteria</taxon>
        <taxon>Acetobacterales</taxon>
        <taxon>Acetobacteraceae</taxon>
        <taxon>Neoasaia</taxon>
    </lineage>
</organism>
<dbReference type="AlphaFoldDB" id="A0A1U9KTR5"/>
<dbReference type="KEGG" id="nch:A0U93_15335"/>
<gene>
    <name evidence="1" type="ORF">A0U93_15335</name>
</gene>
<evidence type="ECO:0000313" key="1">
    <source>
        <dbReference type="EMBL" id="AQS89060.1"/>
    </source>
</evidence>
<protein>
    <submittedName>
        <fullName evidence="1">Uncharacterized protein</fullName>
    </submittedName>
</protein>
<dbReference type="EMBL" id="CP014691">
    <property type="protein sequence ID" value="AQS89060.1"/>
    <property type="molecule type" value="Genomic_DNA"/>
</dbReference>
<dbReference type="STRING" id="320497.A0U93_15335"/>
<proteinExistence type="predicted"/>
<sequence length="182" mass="20521">MRSHLLPAAFGRDLRGKGTNFWIGNTERPGKTISQSGVFDQFLCDEHETQIHDYENYAIEFIRNFSLSQAEIDARAFRRVTFGGNVYQAPDVFMSAIHQTVLPKDAFMLTPARGVQWEQQVIQFSLNGLAFNTKLDHGEWPPVIQGAVLNQTPNWLASGVHHWGEREWEGFKAAAAQMQSGA</sequence>
<accession>A0A1U9KTR5</accession>
<dbReference type="Proteomes" id="UP000188604">
    <property type="component" value="Chromosome"/>
</dbReference>
<reference evidence="1 2" key="1">
    <citation type="submission" date="2016-03" db="EMBL/GenBank/DDBJ databases">
        <title>Acetic acid bacteria sequencing.</title>
        <authorList>
            <person name="Brandt J."/>
            <person name="Jakob F."/>
            <person name="Vogel R.F."/>
        </authorList>
    </citation>
    <scope>NUCLEOTIDE SEQUENCE [LARGE SCALE GENOMIC DNA]</scope>
    <source>
        <strain evidence="1 2">NBRC 101099</strain>
    </source>
</reference>
<name>A0A1U9KTR5_9PROT</name>